<sequence>MTETSFVDSLLHPGFYKLGYVTNDRDQAVDVLSERLGIEEFVPFEPAFTVTTEDGRTGEASLRCAFSAGRQLVIEVLQPVDGLVDIFTESLTDSGGFQLVFHHVAVLVEDLGAVKKAAAALGLAPAIEAHLPTGMSFTYLKLPGLGHYVEHDQYDGDSGAFLDSVRGKRIAKRQTAQRRWHQGPPHPPQTQRRTNDGQQGRGPQGRGGTVPRPGPHGGGPLDGPGLPAAQPDHRRRP</sequence>
<evidence type="ECO:0000256" key="1">
    <source>
        <dbReference type="SAM" id="MobiDB-lite"/>
    </source>
</evidence>
<dbReference type="Gene3D" id="3.10.180.10">
    <property type="entry name" value="2,3-Dihydroxybiphenyl 1,2-Dioxygenase, domain 1"/>
    <property type="match status" value="1"/>
</dbReference>
<feature type="region of interest" description="Disordered" evidence="1">
    <location>
        <begin position="171"/>
        <end position="237"/>
    </location>
</feature>
<protein>
    <submittedName>
        <fullName evidence="2">VOC family protein</fullName>
    </submittedName>
</protein>
<evidence type="ECO:0000313" key="3">
    <source>
        <dbReference type="Proteomes" id="UP000327294"/>
    </source>
</evidence>
<name>A0A5P8KF97_9ACTN</name>
<keyword evidence="3" id="KW-1185">Reference proteome</keyword>
<organism evidence="2 3">
    <name type="scientific">Streptomyces phaeolivaceus</name>
    <dbReference type="NCBI Taxonomy" id="2653200"/>
    <lineage>
        <taxon>Bacteria</taxon>
        <taxon>Bacillati</taxon>
        <taxon>Actinomycetota</taxon>
        <taxon>Actinomycetes</taxon>
        <taxon>Kitasatosporales</taxon>
        <taxon>Streptomycetaceae</taxon>
        <taxon>Streptomyces</taxon>
    </lineage>
</organism>
<dbReference type="Pfam" id="PF13669">
    <property type="entry name" value="Glyoxalase_4"/>
    <property type="match status" value="1"/>
</dbReference>
<feature type="compositionally biased region" description="Gly residues" evidence="1">
    <location>
        <begin position="199"/>
        <end position="208"/>
    </location>
</feature>
<dbReference type="EMBL" id="CP045096">
    <property type="protein sequence ID" value="QFR01691.1"/>
    <property type="molecule type" value="Genomic_DNA"/>
</dbReference>
<dbReference type="InterPro" id="IPR029068">
    <property type="entry name" value="Glyas_Bleomycin-R_OHBP_Dase"/>
</dbReference>
<dbReference type="AlphaFoldDB" id="A0A5P8KF97"/>
<dbReference type="RefSeq" id="WP_152173018.1">
    <property type="nucleotide sequence ID" value="NZ_CP045096.1"/>
</dbReference>
<accession>A0A5P8KF97</accession>
<dbReference type="Proteomes" id="UP000327294">
    <property type="component" value="Chromosome"/>
</dbReference>
<gene>
    <name evidence="2" type="ORF">F9278_42080</name>
</gene>
<reference evidence="2 3" key="1">
    <citation type="submission" date="2019-10" db="EMBL/GenBank/DDBJ databases">
        <title>Streptomyces sp. strain GY16 isolated from leaves of Broussonetia papyrifera.</title>
        <authorList>
            <person name="Mo P."/>
        </authorList>
    </citation>
    <scope>NUCLEOTIDE SEQUENCE [LARGE SCALE GENOMIC DNA]</scope>
    <source>
        <strain evidence="2 3">GY16</strain>
    </source>
</reference>
<proteinExistence type="predicted"/>
<evidence type="ECO:0000313" key="2">
    <source>
        <dbReference type="EMBL" id="QFR01691.1"/>
    </source>
</evidence>
<dbReference type="KEGG" id="sphv:F9278_42080"/>
<feature type="compositionally biased region" description="Basic residues" evidence="1">
    <location>
        <begin position="171"/>
        <end position="181"/>
    </location>
</feature>
<dbReference type="SUPFAM" id="SSF54593">
    <property type="entry name" value="Glyoxalase/Bleomycin resistance protein/Dihydroxybiphenyl dioxygenase"/>
    <property type="match status" value="1"/>
</dbReference>